<dbReference type="Gene3D" id="3.30.70.1880">
    <property type="entry name" value="Protein of unknown function DUF881"/>
    <property type="match status" value="1"/>
</dbReference>
<dbReference type="GO" id="GO:0005886">
    <property type="term" value="C:plasma membrane"/>
    <property type="evidence" value="ECO:0007669"/>
    <property type="project" value="TreeGrafter"/>
</dbReference>
<organism evidence="2 3">
    <name type="scientific">Rhodococcus maanshanensis</name>
    <dbReference type="NCBI Taxonomy" id="183556"/>
    <lineage>
        <taxon>Bacteria</taxon>
        <taxon>Bacillati</taxon>
        <taxon>Actinomycetota</taxon>
        <taxon>Actinomycetes</taxon>
        <taxon>Mycobacteriales</taxon>
        <taxon>Nocardiaceae</taxon>
        <taxon>Rhodococcus</taxon>
    </lineage>
</organism>
<evidence type="ECO:0000313" key="2">
    <source>
        <dbReference type="EMBL" id="SEM44904.1"/>
    </source>
</evidence>
<name>A0A1H7YG96_9NOCA</name>
<dbReference type="Proteomes" id="UP000198677">
    <property type="component" value="Unassembled WGS sequence"/>
</dbReference>
<gene>
    <name evidence="2" type="ORF">SAMN05444583_13931</name>
</gene>
<sequence length="263" mass="27639">MADPDPTDPDPTASHRQAAHAAPRKRQLFWKICVPVVCVVTGLLLATTRAVSEGNELRRGDTTRLSDLVRSAQADVDDAAGARDGLAAQLAALQDQAAGSDSDVADVVEQSRALEAAAGLSEVTGPGVRVTLTDAPRDSDGKFPAGASPDDLVVHQQDVQSVLNALWAGGATAVGMQDQRVVNTSAPRCIGNTLLLHGRTYSPPYQMTAIGDPARIEAALAAEPGVRTFKQYAVRYGLGYTQDASDSFTVPAYTGQLRTKFAN</sequence>
<keyword evidence="3" id="KW-1185">Reference proteome</keyword>
<proteinExistence type="inferred from homology"/>
<dbReference type="PANTHER" id="PTHR37313">
    <property type="entry name" value="UPF0749 PROTEIN RV1825"/>
    <property type="match status" value="1"/>
</dbReference>
<dbReference type="Pfam" id="PF05949">
    <property type="entry name" value="DUF881"/>
    <property type="match status" value="1"/>
</dbReference>
<dbReference type="EMBL" id="FOAW01000039">
    <property type="protein sequence ID" value="SEM44904.1"/>
    <property type="molecule type" value="Genomic_DNA"/>
</dbReference>
<dbReference type="InterPro" id="IPR010273">
    <property type="entry name" value="DUF881"/>
</dbReference>
<reference evidence="3" key="1">
    <citation type="submission" date="2016-10" db="EMBL/GenBank/DDBJ databases">
        <authorList>
            <person name="Varghese N."/>
            <person name="Submissions S."/>
        </authorList>
    </citation>
    <scope>NUCLEOTIDE SEQUENCE [LARGE SCALE GENOMIC DNA]</scope>
    <source>
        <strain evidence="3">DSM 44675</strain>
    </source>
</reference>
<dbReference type="PANTHER" id="PTHR37313:SF4">
    <property type="entry name" value="CONSERVED MEMBRANE PROTEIN-RELATED"/>
    <property type="match status" value="1"/>
</dbReference>
<protein>
    <submittedName>
        <fullName evidence="2">Uncharacterized conserved protein YlxW, UPF0749 family</fullName>
    </submittedName>
</protein>
<comment type="similarity">
    <text evidence="1">Belongs to the UPF0749 family.</text>
</comment>
<evidence type="ECO:0000256" key="1">
    <source>
        <dbReference type="ARBA" id="ARBA00009108"/>
    </source>
</evidence>
<dbReference type="OrthoDB" id="3214641at2"/>
<accession>A0A1H7YG96</accession>
<dbReference type="AlphaFoldDB" id="A0A1H7YG96"/>
<evidence type="ECO:0000313" key="3">
    <source>
        <dbReference type="Proteomes" id="UP000198677"/>
    </source>
</evidence>